<protein>
    <submittedName>
        <fullName evidence="1">Uncharacterized protein</fullName>
    </submittedName>
</protein>
<evidence type="ECO:0000313" key="2">
    <source>
        <dbReference type="Proteomes" id="UP000192578"/>
    </source>
</evidence>
<dbReference type="GO" id="GO:0005840">
    <property type="term" value="C:ribosome"/>
    <property type="evidence" value="ECO:0007669"/>
    <property type="project" value="InterPro"/>
</dbReference>
<dbReference type="GO" id="GO:0006412">
    <property type="term" value="P:translation"/>
    <property type="evidence" value="ECO:0007669"/>
    <property type="project" value="InterPro"/>
</dbReference>
<dbReference type="GO" id="GO:0003735">
    <property type="term" value="F:structural constituent of ribosome"/>
    <property type="evidence" value="ECO:0007669"/>
    <property type="project" value="InterPro"/>
</dbReference>
<dbReference type="AlphaFoldDB" id="A0A9X6RPF2"/>
<reference evidence="2" key="1">
    <citation type="submission" date="2017-01" db="EMBL/GenBank/DDBJ databases">
        <title>Comparative genomics of anhydrobiosis in the tardigrade Hypsibius dujardini.</title>
        <authorList>
            <person name="Yoshida Y."/>
            <person name="Koutsovoulos G."/>
            <person name="Laetsch D."/>
            <person name="Stevens L."/>
            <person name="Kumar S."/>
            <person name="Horikawa D."/>
            <person name="Ishino K."/>
            <person name="Komine S."/>
            <person name="Tomita M."/>
            <person name="Blaxter M."/>
            <person name="Arakawa K."/>
        </authorList>
    </citation>
    <scope>NUCLEOTIDE SEQUENCE [LARGE SCALE GENOMIC DNA]</scope>
    <source>
        <strain evidence="2">Z151</strain>
    </source>
</reference>
<dbReference type="CDD" id="cd15465">
    <property type="entry name" value="bS6_mito"/>
    <property type="match status" value="1"/>
</dbReference>
<dbReference type="EMBL" id="MTYJ01001002">
    <property type="protein sequence ID" value="OWA55579.1"/>
    <property type="molecule type" value="Genomic_DNA"/>
</dbReference>
<name>A0A9X6RPF2_HYPEX</name>
<dbReference type="InterPro" id="IPR014717">
    <property type="entry name" value="Transl_elong_EF1B/ribsomal_bS6"/>
</dbReference>
<keyword evidence="2" id="KW-1185">Reference proteome</keyword>
<dbReference type="SUPFAM" id="SSF54995">
    <property type="entry name" value="Ribosomal protein S6"/>
    <property type="match status" value="1"/>
</dbReference>
<proteinExistence type="predicted"/>
<dbReference type="OrthoDB" id="268530at2759"/>
<accession>A0A9X6RPF2</accession>
<comment type="caution">
    <text evidence="1">The sequence shown here is derived from an EMBL/GenBank/DDBJ whole genome shotgun (WGS) entry which is preliminary data.</text>
</comment>
<organism evidence="1 2">
    <name type="scientific">Hypsibius exemplaris</name>
    <name type="common">Freshwater tardigrade</name>
    <dbReference type="NCBI Taxonomy" id="2072580"/>
    <lineage>
        <taxon>Eukaryota</taxon>
        <taxon>Metazoa</taxon>
        <taxon>Ecdysozoa</taxon>
        <taxon>Tardigrada</taxon>
        <taxon>Eutardigrada</taxon>
        <taxon>Parachela</taxon>
        <taxon>Hypsibioidea</taxon>
        <taxon>Hypsibiidae</taxon>
        <taxon>Hypsibius</taxon>
    </lineage>
</organism>
<dbReference type="InterPro" id="IPR035980">
    <property type="entry name" value="Ribosomal_bS6_sf"/>
</dbReference>
<dbReference type="Proteomes" id="UP000192578">
    <property type="component" value="Unassembled WGS sequence"/>
</dbReference>
<gene>
    <name evidence="1" type="ORF">BV898_19966</name>
</gene>
<dbReference type="GO" id="GO:0019843">
    <property type="term" value="F:rRNA binding"/>
    <property type="evidence" value="ECO:0007669"/>
    <property type="project" value="InterPro"/>
</dbReference>
<dbReference type="Gene3D" id="3.30.70.60">
    <property type="match status" value="1"/>
</dbReference>
<evidence type="ECO:0000313" key="1">
    <source>
        <dbReference type="EMBL" id="OWA55579.1"/>
    </source>
</evidence>
<sequence length="109" mass="12737">MPAHEFVIITKLCARADAVTIVKRLARNIWERKGLIRDIEYLGNLKFPTKKLAHDQFHWRGLHWILKADIPVVALSDLQDEWKRDIDLISQFCDSLKTEETFYPVGICC</sequence>